<gene>
    <name evidence="1" type="ORF">ET495_03155</name>
</gene>
<dbReference type="PANTHER" id="PTHR38479:SF2">
    <property type="entry name" value="WINGED HELIX DNA-BINDING DOMAIN-CONTAINING PROTEIN"/>
    <property type="match status" value="1"/>
</dbReference>
<dbReference type="RefSeq" id="WP_129202536.1">
    <property type="nucleotide sequence ID" value="NZ_CP035495.1"/>
</dbReference>
<dbReference type="Pfam" id="PF06224">
    <property type="entry name" value="AlkZ-like"/>
    <property type="match status" value="1"/>
</dbReference>
<evidence type="ECO:0008006" key="3">
    <source>
        <dbReference type="Google" id="ProtNLM"/>
    </source>
</evidence>
<dbReference type="Proteomes" id="UP000291758">
    <property type="component" value="Chromosome"/>
</dbReference>
<evidence type="ECO:0000313" key="2">
    <source>
        <dbReference type="Proteomes" id="UP000291758"/>
    </source>
</evidence>
<organism evidence="1 2">
    <name type="scientific">Xylanimonas allomyrinae</name>
    <dbReference type="NCBI Taxonomy" id="2509459"/>
    <lineage>
        <taxon>Bacteria</taxon>
        <taxon>Bacillati</taxon>
        <taxon>Actinomycetota</taxon>
        <taxon>Actinomycetes</taxon>
        <taxon>Micrococcales</taxon>
        <taxon>Promicromonosporaceae</taxon>
        <taxon>Xylanimonas</taxon>
    </lineage>
</organism>
<dbReference type="KEGG" id="xyl:ET495_03155"/>
<protein>
    <recommendedName>
        <fullName evidence="3">Winged helix DNA-binding domain-containing protein</fullName>
    </recommendedName>
</protein>
<evidence type="ECO:0000313" key="1">
    <source>
        <dbReference type="EMBL" id="QAY62420.1"/>
    </source>
</evidence>
<reference evidence="1 2" key="1">
    <citation type="submission" date="2019-01" db="EMBL/GenBank/DDBJ databases">
        <title>Genome sequencing of strain 2JSPR-7.</title>
        <authorList>
            <person name="Heo J."/>
            <person name="Kim S.-J."/>
            <person name="Kim J.-S."/>
            <person name="Hong S.-B."/>
            <person name="Kwon S.-W."/>
        </authorList>
    </citation>
    <scope>NUCLEOTIDE SEQUENCE [LARGE SCALE GENOMIC DNA]</scope>
    <source>
        <strain evidence="1 2">2JSPR-7</strain>
    </source>
</reference>
<keyword evidence="2" id="KW-1185">Reference proteome</keyword>
<dbReference type="OrthoDB" id="9148135at2"/>
<sequence>MKAALLPYRLRAQLLAGPAASDGAAAVGHLGAVQAQLHDMSLWALSRRTGRTRAELSAEFDAGAFVRTHVLRPTWHHVLAADLPDLLALTADRVRRTLDTAAPGAGLPPARRHAAADVVVEAVRADGPLTRGEVADRLTGAGLGGPGGRWSTQPLAHVLMEAELRGEVGSGPVRGRQHTYRALDLPTSSRTPDDRLAWLARTYVRGHGPARPEDLAWWASLPVTVARRAFALAELRPVTLAGVGLFTDAPGAYPVPVPGALLISNYDELISYRRDPGDWGPHGTDAVLRAQGLLLLDGALAGSWTRSTSAAGVALTVTTPLAVPDGAALDAEAARFAAFAGDGVRATLSVRA</sequence>
<name>A0A4P6EIK7_9MICO</name>
<dbReference type="InterPro" id="IPR009351">
    <property type="entry name" value="AlkZ-like"/>
</dbReference>
<dbReference type="PANTHER" id="PTHR38479">
    <property type="entry name" value="LMO0824 PROTEIN"/>
    <property type="match status" value="1"/>
</dbReference>
<dbReference type="EMBL" id="CP035495">
    <property type="protein sequence ID" value="QAY62420.1"/>
    <property type="molecule type" value="Genomic_DNA"/>
</dbReference>
<proteinExistence type="predicted"/>
<accession>A0A4P6EIK7</accession>
<dbReference type="AlphaFoldDB" id="A0A4P6EIK7"/>